<dbReference type="VEuPathDB" id="FungiDB:SDRG_02294"/>
<reference evidence="1 2" key="1">
    <citation type="submission" date="2012-04" db="EMBL/GenBank/DDBJ databases">
        <title>The Genome Sequence of Saprolegnia declina VS20.</title>
        <authorList>
            <consortium name="The Broad Institute Genome Sequencing Platform"/>
            <person name="Russ C."/>
            <person name="Nusbaum C."/>
            <person name="Tyler B."/>
            <person name="van West P."/>
            <person name="Dieguez-Uribeondo J."/>
            <person name="de Bruijn I."/>
            <person name="Tripathy S."/>
            <person name="Jiang R."/>
            <person name="Young S.K."/>
            <person name="Zeng Q."/>
            <person name="Gargeya S."/>
            <person name="Fitzgerald M."/>
            <person name="Haas B."/>
            <person name="Abouelleil A."/>
            <person name="Alvarado L."/>
            <person name="Arachchi H.M."/>
            <person name="Berlin A."/>
            <person name="Chapman S.B."/>
            <person name="Goldberg J."/>
            <person name="Griggs A."/>
            <person name="Gujja S."/>
            <person name="Hansen M."/>
            <person name="Howarth C."/>
            <person name="Imamovic A."/>
            <person name="Larimer J."/>
            <person name="McCowen C."/>
            <person name="Montmayeur A."/>
            <person name="Murphy C."/>
            <person name="Neiman D."/>
            <person name="Pearson M."/>
            <person name="Priest M."/>
            <person name="Roberts A."/>
            <person name="Saif S."/>
            <person name="Shea T."/>
            <person name="Sisk P."/>
            <person name="Sykes S."/>
            <person name="Wortman J."/>
            <person name="Nusbaum C."/>
            <person name="Birren B."/>
        </authorList>
    </citation>
    <scope>NUCLEOTIDE SEQUENCE [LARGE SCALE GENOMIC DNA]</scope>
    <source>
        <strain evidence="1 2">VS20</strain>
    </source>
</reference>
<dbReference type="Proteomes" id="UP000030762">
    <property type="component" value="Unassembled WGS sequence"/>
</dbReference>
<dbReference type="AlphaFoldDB" id="T0SC64"/>
<proteinExistence type="predicted"/>
<organism evidence="1 2">
    <name type="scientific">Saprolegnia diclina (strain VS20)</name>
    <dbReference type="NCBI Taxonomy" id="1156394"/>
    <lineage>
        <taxon>Eukaryota</taxon>
        <taxon>Sar</taxon>
        <taxon>Stramenopiles</taxon>
        <taxon>Oomycota</taxon>
        <taxon>Saprolegniomycetes</taxon>
        <taxon>Saprolegniales</taxon>
        <taxon>Saprolegniaceae</taxon>
        <taxon>Saprolegnia</taxon>
    </lineage>
</organism>
<protein>
    <submittedName>
        <fullName evidence="1">Uncharacterized protein</fullName>
    </submittedName>
</protein>
<dbReference type="SUPFAM" id="SSF52047">
    <property type="entry name" value="RNI-like"/>
    <property type="match status" value="1"/>
</dbReference>
<dbReference type="InParanoid" id="T0SC64"/>
<dbReference type="OMA" id="VHIRFAP"/>
<dbReference type="OrthoDB" id="10348284at2759"/>
<gene>
    <name evidence="1" type="ORF">SDRG_02294</name>
</gene>
<dbReference type="EMBL" id="JH767136">
    <property type="protein sequence ID" value="EQC40397.1"/>
    <property type="molecule type" value="Genomic_DNA"/>
</dbReference>
<keyword evidence="2" id="KW-1185">Reference proteome</keyword>
<sequence length="482" mass="53343">MARRRHSPAAVSSTPDAIEHIAGFVQHHYTIVQLLSALPSSAKTPAVTALDALLVTPSVRVAWPAVHIRFAPSAATLRHLLDVQVIGARVSLGVDVDANGLAFLRQLSPVVNHVSASFPRTKEASALQSILAACPRLYSANLHVRTSTASYELFDRLPLSALTELTLRGAMPASILSDVIAMLANGRCKRLHLFEATFSDLSVDAAVALCAAMAASASLTELVLDNVAGVDERFLQQRKLPPKVRHLQVEVSAFFLDVCQLEGDWRREAIEHYAAVLPFASRLVAISSWLVTYISRDAPMESFLRQLKVLELQWDSRMLASWPHTLLIALPSLQELRMACWCISNDAMGRDLASALQHCVHLRYLSLHVDYNFSTTWLTQIVSRGLTGLTLRVRRCTAPRLVQLVKILLASASSSLRWVSIEKKLWTLGERGTTTRHVNAANATLAYVEWSRTEEQTRADVSYWDNKAMGENRLVVFCRTVL</sequence>
<name>T0SC64_SAPDV</name>
<dbReference type="GeneID" id="19943021"/>
<dbReference type="RefSeq" id="XP_008606096.1">
    <property type="nucleotide sequence ID" value="XM_008607874.1"/>
</dbReference>
<evidence type="ECO:0000313" key="1">
    <source>
        <dbReference type="EMBL" id="EQC40397.1"/>
    </source>
</evidence>
<evidence type="ECO:0000313" key="2">
    <source>
        <dbReference type="Proteomes" id="UP000030762"/>
    </source>
</evidence>
<dbReference type="Gene3D" id="3.80.10.10">
    <property type="entry name" value="Ribonuclease Inhibitor"/>
    <property type="match status" value="1"/>
</dbReference>
<accession>T0SC64</accession>
<dbReference type="InterPro" id="IPR032675">
    <property type="entry name" value="LRR_dom_sf"/>
</dbReference>